<evidence type="ECO:0000256" key="10">
    <source>
        <dbReference type="RuleBase" id="RU000644"/>
    </source>
</evidence>
<dbReference type="Pfam" id="PF22042">
    <property type="entry name" value="EF-G_D2"/>
    <property type="match status" value="1"/>
</dbReference>
<evidence type="ECO:0000256" key="6">
    <source>
        <dbReference type="ARBA" id="ARBA00022741"/>
    </source>
</evidence>
<evidence type="ECO:0000256" key="2">
    <source>
        <dbReference type="ARBA" id="ARBA00007733"/>
    </source>
</evidence>
<dbReference type="InterPro" id="IPR009061">
    <property type="entry name" value="DNA-bd_dom_put_sf"/>
</dbReference>
<dbReference type="InterPro" id="IPR013575">
    <property type="entry name" value="IF2_assoc_dom_bac"/>
</dbReference>
<dbReference type="CDD" id="cd01887">
    <property type="entry name" value="IF2_eIF5B"/>
    <property type="match status" value="1"/>
</dbReference>
<dbReference type="Gene3D" id="2.40.30.10">
    <property type="entry name" value="Translation factors"/>
    <property type="match status" value="2"/>
</dbReference>
<dbReference type="InterPro" id="IPR044145">
    <property type="entry name" value="IF2_II"/>
</dbReference>
<dbReference type="EMBL" id="JAHHGM010000008">
    <property type="protein sequence ID" value="MBT2989347.1"/>
    <property type="molecule type" value="Genomic_DNA"/>
</dbReference>
<dbReference type="HAMAP" id="MF_00100_B">
    <property type="entry name" value="IF_2_B"/>
    <property type="match status" value="1"/>
</dbReference>
<dbReference type="CDD" id="cd03702">
    <property type="entry name" value="IF2_mtIF2_II"/>
    <property type="match status" value="1"/>
</dbReference>
<evidence type="ECO:0000256" key="4">
    <source>
        <dbReference type="ARBA" id="ARBA00022490"/>
    </source>
</evidence>
<feature type="compositionally biased region" description="Basic and acidic residues" evidence="12">
    <location>
        <begin position="216"/>
        <end position="242"/>
    </location>
</feature>
<dbReference type="AlphaFoldDB" id="A0A944M9M1"/>
<proteinExistence type="inferred from homology"/>
<feature type="region of interest" description="Disordered" evidence="12">
    <location>
        <begin position="113"/>
        <end position="271"/>
    </location>
</feature>
<evidence type="ECO:0000256" key="1">
    <source>
        <dbReference type="ARBA" id="ARBA00004496"/>
    </source>
</evidence>
<dbReference type="PROSITE" id="PS01176">
    <property type="entry name" value="IF2"/>
    <property type="match status" value="1"/>
</dbReference>
<reference evidence="14 15" key="1">
    <citation type="submission" date="2021-05" db="EMBL/GenBank/DDBJ databases">
        <title>Genetic and Functional Diversity in Clade A Lucinid endosymbionts from the Bahamas.</title>
        <authorList>
            <person name="Giani N.M."/>
            <person name="Engel A.S."/>
            <person name="Campbell B.J."/>
        </authorList>
    </citation>
    <scope>NUCLEOTIDE SEQUENCE [LARGE SCALE GENOMIC DNA]</scope>
    <source>
        <strain evidence="14">LUC16012Gg_MoonRockCtena</strain>
    </source>
</reference>
<dbReference type="GO" id="GO:0005525">
    <property type="term" value="F:GTP binding"/>
    <property type="evidence" value="ECO:0007669"/>
    <property type="project" value="UniProtKB-KW"/>
</dbReference>
<dbReference type="SUPFAM" id="SSF52156">
    <property type="entry name" value="Initiation factor IF2/eIF5b, domain 3"/>
    <property type="match status" value="1"/>
</dbReference>
<dbReference type="Pfam" id="PF04760">
    <property type="entry name" value="IF2_N"/>
    <property type="match status" value="2"/>
</dbReference>
<dbReference type="InterPro" id="IPR006847">
    <property type="entry name" value="IF2_N"/>
</dbReference>
<dbReference type="Pfam" id="PF00009">
    <property type="entry name" value="GTP_EFTU"/>
    <property type="match status" value="1"/>
</dbReference>
<evidence type="ECO:0000256" key="3">
    <source>
        <dbReference type="ARBA" id="ARBA00020675"/>
    </source>
</evidence>
<feature type="binding site" evidence="9">
    <location>
        <begin position="414"/>
        <end position="418"/>
    </location>
    <ligand>
        <name>GTP</name>
        <dbReference type="ChEBI" id="CHEBI:37565"/>
    </ligand>
</feature>
<organism evidence="14 15">
    <name type="scientific">Candidatus Thiodiazotropha taylori</name>
    <dbReference type="NCBI Taxonomy" id="2792791"/>
    <lineage>
        <taxon>Bacteria</taxon>
        <taxon>Pseudomonadati</taxon>
        <taxon>Pseudomonadota</taxon>
        <taxon>Gammaproteobacteria</taxon>
        <taxon>Chromatiales</taxon>
        <taxon>Sedimenticolaceae</taxon>
        <taxon>Candidatus Thiodiazotropha</taxon>
    </lineage>
</organism>
<dbReference type="Pfam" id="PF11987">
    <property type="entry name" value="IF-2"/>
    <property type="match status" value="1"/>
</dbReference>
<dbReference type="PANTHER" id="PTHR43381:SF5">
    <property type="entry name" value="TR-TYPE G DOMAIN-CONTAINING PROTEIN"/>
    <property type="match status" value="1"/>
</dbReference>
<dbReference type="InterPro" id="IPR004161">
    <property type="entry name" value="EFTu-like_2"/>
</dbReference>
<dbReference type="PROSITE" id="PS51722">
    <property type="entry name" value="G_TR_2"/>
    <property type="match status" value="1"/>
</dbReference>
<feature type="compositionally biased region" description="Basic residues" evidence="12">
    <location>
        <begin position="243"/>
        <end position="254"/>
    </location>
</feature>
<name>A0A944M9M1_9GAMM</name>
<dbReference type="PANTHER" id="PTHR43381">
    <property type="entry name" value="TRANSLATION INITIATION FACTOR IF-2-RELATED"/>
    <property type="match status" value="1"/>
</dbReference>
<keyword evidence="8 9" id="KW-0342">GTP-binding</keyword>
<dbReference type="InterPro" id="IPR053905">
    <property type="entry name" value="EF-G-like_DII"/>
</dbReference>
<dbReference type="FunFam" id="2.40.30.10:FF:000008">
    <property type="entry name" value="Translation initiation factor IF-2"/>
    <property type="match status" value="1"/>
</dbReference>
<dbReference type="Gene3D" id="3.40.50.300">
    <property type="entry name" value="P-loop containing nucleotide triphosphate hydrolases"/>
    <property type="match status" value="1"/>
</dbReference>
<feature type="region of interest" description="Disordered" evidence="12">
    <location>
        <begin position="71"/>
        <end position="100"/>
    </location>
</feature>
<feature type="compositionally biased region" description="Basic and acidic residues" evidence="12">
    <location>
        <begin position="113"/>
        <end position="208"/>
    </location>
</feature>
<sequence length="859" mass="93599">MSEVTVAQLANVVGIPADRLMEQLEDAGIQAKSPDDRISDEEKAKLLHYLRESHGKKKSAGVTAPSKVTLRRKTVSELRQPTASRSTLSRASSAPAKTVSVEVRKKRTYVKRATVETDERKTKEAEEARKALDEQAKERAAIEAEIEARKAAEAAKRAEEEAAKKAEEEAALKAAEEEAARKAAEAELLKPEKPAAVEEKQPKTETGRGKKARKESKREEKEFEEEQRMERKEQLHVAEGAKGRRKKKAPKQPRKSAVAAGETQHGFQRPTSPVVHEVKIPESITVAELAQRMSIKAAEVIKVLMKMGMMVTINQPLDRDTAILVVEEMGHVPVQQRDEDIEADLLSMEESQASGDAVTRPPVVTIMGHVDHGKTSLLDYIRTSRVAAGEAGGITQHIGAYHVDTDRGTVSFLDTPGHAAFTAMRARGAKVTDIVILVVSADDGVMPQTKEAIQHAKAAEVPLIVAINKIDKEEANPDRVIQELSQEEVIPEEWGGDTMFVKVSAKTGQGIDELLDAILLQAEVLELKAVQEGNATGSIVESSLDKGRGPVATVLVQSGTLQRGDVIVSGKEYGRVRAMFDENGRAIKSAGPSIPVVVLGLSGTPEAGDDVRVVSDERRAREIAELRYDKQRDTRLAAQKAAKLDEMFTQMEEGETQTLNVIVKADVQGSVEALKEALAKTATDEVKVAVVASGVGGINESDANLAVTSNAIIIGFNVRADAGARRVVEEQGIDMRYYSIIYEIIDDVKKAISGMLSPEIREEIIGLAEVRDVFRNSKLGAIAGCMVVEGTVKRNNPIRVLRDNVVIYEGALESLRRFKDDVSEVKSGMECGIGVKNYNDVQVGDQIEVFERTEVLRSV</sequence>
<dbReference type="InterPro" id="IPR005225">
    <property type="entry name" value="Small_GTP-bd"/>
</dbReference>
<comment type="caution">
    <text evidence="14">The sequence shown here is derived from an EMBL/GenBank/DDBJ whole genome shotgun (WGS) entry which is preliminary data.</text>
</comment>
<evidence type="ECO:0000256" key="8">
    <source>
        <dbReference type="ARBA" id="ARBA00023134"/>
    </source>
</evidence>
<comment type="function">
    <text evidence="9 10">One of the essential components for the initiation of protein synthesis. Protects formylmethionyl-tRNA from spontaneous hydrolysis and promotes its binding to the 30S ribosomal subunits. Also involved in the hydrolysis of GTP during the formation of the 70S ribosomal complex.</text>
</comment>
<dbReference type="Gene3D" id="3.40.50.10050">
    <property type="entry name" value="Translation initiation factor IF- 2, domain 3"/>
    <property type="match status" value="1"/>
</dbReference>
<dbReference type="InterPro" id="IPR023115">
    <property type="entry name" value="TIF_IF2_dom3"/>
</dbReference>
<dbReference type="Pfam" id="PF03144">
    <property type="entry name" value="GTP_EFTU_D2"/>
    <property type="match status" value="1"/>
</dbReference>
<dbReference type="NCBIfam" id="TIGR00487">
    <property type="entry name" value="IF-2"/>
    <property type="match status" value="1"/>
</dbReference>
<evidence type="ECO:0000256" key="12">
    <source>
        <dbReference type="SAM" id="MobiDB-lite"/>
    </source>
</evidence>
<dbReference type="SUPFAM" id="SSF46955">
    <property type="entry name" value="Putative DNA-binding domain"/>
    <property type="match status" value="1"/>
</dbReference>
<feature type="binding site" evidence="9">
    <location>
        <begin position="368"/>
        <end position="375"/>
    </location>
    <ligand>
        <name>GTP</name>
        <dbReference type="ChEBI" id="CHEBI:37565"/>
    </ligand>
</feature>
<evidence type="ECO:0000313" key="14">
    <source>
        <dbReference type="EMBL" id="MBT2989347.1"/>
    </source>
</evidence>
<dbReference type="InterPro" id="IPR036925">
    <property type="entry name" value="TIF_IF2_dom3_sf"/>
</dbReference>
<keyword evidence="6 9" id="KW-0547">Nucleotide-binding</keyword>
<feature type="compositionally biased region" description="Low complexity" evidence="12">
    <location>
        <begin position="81"/>
        <end position="96"/>
    </location>
</feature>
<protein>
    <recommendedName>
        <fullName evidence="3 9">Translation initiation factor IF-2</fullName>
    </recommendedName>
</protein>
<evidence type="ECO:0000256" key="11">
    <source>
        <dbReference type="RuleBase" id="RU000645"/>
    </source>
</evidence>
<feature type="region of interest" description="G-domain" evidence="9">
    <location>
        <begin position="362"/>
        <end position="510"/>
    </location>
</feature>
<evidence type="ECO:0000313" key="15">
    <source>
        <dbReference type="Proteomes" id="UP000770889"/>
    </source>
</evidence>
<dbReference type="FunFam" id="3.40.50.10050:FF:000001">
    <property type="entry name" value="Translation initiation factor IF-2"/>
    <property type="match status" value="1"/>
</dbReference>
<dbReference type="InterPro" id="IPR000795">
    <property type="entry name" value="T_Tr_GTP-bd_dom"/>
</dbReference>
<dbReference type="GO" id="GO:0003743">
    <property type="term" value="F:translation initiation factor activity"/>
    <property type="evidence" value="ECO:0007669"/>
    <property type="project" value="UniProtKB-UniRule"/>
</dbReference>
<dbReference type="NCBIfam" id="TIGR00231">
    <property type="entry name" value="small_GTP"/>
    <property type="match status" value="1"/>
</dbReference>
<comment type="subcellular location">
    <subcellularLocation>
        <location evidence="1 9 11">Cytoplasm</location>
    </subcellularLocation>
</comment>
<dbReference type="SUPFAM" id="SSF50447">
    <property type="entry name" value="Translation proteins"/>
    <property type="match status" value="2"/>
</dbReference>
<evidence type="ECO:0000256" key="9">
    <source>
        <dbReference type="HAMAP-Rule" id="MF_00100"/>
    </source>
</evidence>
<keyword evidence="4 9" id="KW-0963">Cytoplasm</keyword>
<dbReference type="FunFam" id="3.40.50.300:FF:000019">
    <property type="entry name" value="Translation initiation factor IF-2"/>
    <property type="match status" value="1"/>
</dbReference>
<comment type="similarity">
    <text evidence="2 9 10">Belongs to the TRAFAC class translation factor GTPase superfamily. Classic translation factor GTPase family. IF-2 subfamily.</text>
</comment>
<dbReference type="InterPro" id="IPR015760">
    <property type="entry name" value="TIF_IF2"/>
</dbReference>
<keyword evidence="7 9" id="KW-0648">Protein biosynthesis</keyword>
<evidence type="ECO:0000256" key="5">
    <source>
        <dbReference type="ARBA" id="ARBA00022540"/>
    </source>
</evidence>
<dbReference type="Gene3D" id="3.30.56.50">
    <property type="entry name" value="Putative DNA-binding domain, N-terminal subdomain of bacterial translation initiation factor IF2"/>
    <property type="match status" value="1"/>
</dbReference>
<feature type="domain" description="Tr-type G" evidence="13">
    <location>
        <begin position="359"/>
        <end position="528"/>
    </location>
</feature>
<dbReference type="GO" id="GO:0005829">
    <property type="term" value="C:cytosol"/>
    <property type="evidence" value="ECO:0007669"/>
    <property type="project" value="TreeGrafter"/>
</dbReference>
<dbReference type="SUPFAM" id="SSF52540">
    <property type="entry name" value="P-loop containing nucleoside triphosphate hydrolases"/>
    <property type="match status" value="1"/>
</dbReference>
<dbReference type="InterPro" id="IPR027417">
    <property type="entry name" value="P-loop_NTPase"/>
</dbReference>
<feature type="binding site" evidence="9">
    <location>
        <begin position="468"/>
        <end position="471"/>
    </location>
    <ligand>
        <name>GTP</name>
        <dbReference type="ChEBI" id="CHEBI:37565"/>
    </ligand>
</feature>
<dbReference type="InterPro" id="IPR000178">
    <property type="entry name" value="TF_IF2_bacterial-like"/>
</dbReference>
<dbReference type="Pfam" id="PF08364">
    <property type="entry name" value="IF2_assoc"/>
    <property type="match status" value="1"/>
</dbReference>
<evidence type="ECO:0000256" key="7">
    <source>
        <dbReference type="ARBA" id="ARBA00022917"/>
    </source>
</evidence>
<gene>
    <name evidence="9 14" type="primary">infB</name>
    <name evidence="14" type="ORF">KME65_10315</name>
</gene>
<keyword evidence="5 9" id="KW-0396">Initiation factor</keyword>
<dbReference type="FunFam" id="2.40.30.10:FF:000007">
    <property type="entry name" value="Translation initiation factor IF-2"/>
    <property type="match status" value="1"/>
</dbReference>
<dbReference type="CDD" id="cd03692">
    <property type="entry name" value="mtIF2_IVc"/>
    <property type="match status" value="1"/>
</dbReference>
<evidence type="ECO:0000259" key="13">
    <source>
        <dbReference type="PROSITE" id="PS51722"/>
    </source>
</evidence>
<dbReference type="GO" id="GO:0003924">
    <property type="term" value="F:GTPase activity"/>
    <property type="evidence" value="ECO:0007669"/>
    <property type="project" value="UniProtKB-UniRule"/>
</dbReference>
<dbReference type="Proteomes" id="UP000770889">
    <property type="component" value="Unassembled WGS sequence"/>
</dbReference>
<accession>A0A944M9M1</accession>
<dbReference type="InterPro" id="IPR009000">
    <property type="entry name" value="Transl_B-barrel_sf"/>
</dbReference>